<organism evidence="6 7">
    <name type="scientific">Cupriavidus basilensis OR16</name>
    <dbReference type="NCBI Taxonomy" id="1127483"/>
    <lineage>
        <taxon>Bacteria</taxon>
        <taxon>Pseudomonadati</taxon>
        <taxon>Pseudomonadota</taxon>
        <taxon>Betaproteobacteria</taxon>
        <taxon>Burkholderiales</taxon>
        <taxon>Burkholderiaceae</taxon>
        <taxon>Cupriavidus</taxon>
    </lineage>
</organism>
<feature type="transmembrane region" description="Helical" evidence="5">
    <location>
        <begin position="134"/>
        <end position="156"/>
    </location>
</feature>
<evidence type="ECO:0000313" key="6">
    <source>
        <dbReference type="EMBL" id="EHP44164.1"/>
    </source>
</evidence>
<evidence type="ECO:0000256" key="4">
    <source>
        <dbReference type="ARBA" id="ARBA00023136"/>
    </source>
</evidence>
<feature type="transmembrane region" description="Helical" evidence="5">
    <location>
        <begin position="239"/>
        <end position="260"/>
    </location>
</feature>
<evidence type="ECO:0000313" key="7">
    <source>
        <dbReference type="Proteomes" id="UP000005808"/>
    </source>
</evidence>
<gene>
    <name evidence="6" type="ORF">OR16_04272</name>
</gene>
<dbReference type="Pfam" id="PF04610">
    <property type="entry name" value="TrbL"/>
    <property type="match status" value="1"/>
</dbReference>
<feature type="transmembrane region" description="Helical" evidence="5">
    <location>
        <begin position="162"/>
        <end position="180"/>
    </location>
</feature>
<keyword evidence="2 5" id="KW-0812">Transmembrane</keyword>
<evidence type="ECO:0000256" key="2">
    <source>
        <dbReference type="ARBA" id="ARBA00022692"/>
    </source>
</evidence>
<dbReference type="OrthoDB" id="6956705at2"/>
<dbReference type="Proteomes" id="UP000005808">
    <property type="component" value="Unassembled WGS sequence"/>
</dbReference>
<feature type="transmembrane region" description="Helical" evidence="5">
    <location>
        <begin position="25"/>
        <end position="46"/>
    </location>
</feature>
<sequence>MSALTIAGLLNASDGVTDSFLSQTYPALANAVSTPVYLVAVLYWVVYGYKIYAGHAPLALDELLAKAIMTSAVFATLNWAGMGQMVYQAFSSFMNGAASTIMAGKPTDQMLDALFSNAMDVAAKALNVSLYQTGVLIVGGILWLVTCALFVVAVAYTIIAKFGLAITMVLLPLFVGFLLFAQTRQWFMNWVSKMLTHAFLYILVVAIVRLGFVAFGDALDTAGTASGPLEAVKISFEQVAYLLIVEGILIVFIFCARGWAAQLASGASASSGALLLIARSLKTPGGRK</sequence>
<dbReference type="EMBL" id="AHJE01000012">
    <property type="protein sequence ID" value="EHP44164.1"/>
    <property type="molecule type" value="Genomic_DNA"/>
</dbReference>
<comment type="caution">
    <text evidence="6">The sequence shown here is derived from an EMBL/GenBank/DDBJ whole genome shotgun (WGS) entry which is preliminary data.</text>
</comment>
<dbReference type="GO" id="GO:0016020">
    <property type="term" value="C:membrane"/>
    <property type="evidence" value="ECO:0007669"/>
    <property type="project" value="UniProtKB-SubCell"/>
</dbReference>
<comment type="subcellular location">
    <subcellularLocation>
        <location evidence="1">Membrane</location>
        <topology evidence="1">Multi-pass membrane protein</topology>
    </subcellularLocation>
</comment>
<accession>H1RZU8</accession>
<name>H1RZU8_9BURK</name>
<evidence type="ECO:0000256" key="1">
    <source>
        <dbReference type="ARBA" id="ARBA00004141"/>
    </source>
</evidence>
<reference evidence="6 7" key="1">
    <citation type="journal article" date="2012" name="J. Bacteriol.">
        <title>De Novo Genome Project of Cupriavidus basilensis OR16.</title>
        <authorList>
            <person name="Cserhati M."/>
            <person name="Kriszt B."/>
            <person name="Szoboszlay S."/>
            <person name="Toth A."/>
            <person name="Szabo I."/>
            <person name="Tancsics A."/>
            <person name="Nagy I."/>
            <person name="Horvath B."/>
            <person name="Nagy I."/>
            <person name="Kukolya J."/>
        </authorList>
    </citation>
    <scope>NUCLEOTIDE SEQUENCE [LARGE SCALE GENOMIC DNA]</scope>
    <source>
        <strain evidence="6 7">OR16</strain>
    </source>
</reference>
<evidence type="ECO:0000256" key="5">
    <source>
        <dbReference type="SAM" id="Phobius"/>
    </source>
</evidence>
<dbReference type="RefSeq" id="WP_006156660.1">
    <property type="nucleotide sequence ID" value="NZ_AHJE01000012.1"/>
</dbReference>
<feature type="transmembrane region" description="Helical" evidence="5">
    <location>
        <begin position="58"/>
        <end position="79"/>
    </location>
</feature>
<proteinExistence type="predicted"/>
<dbReference type="InterPro" id="IPR007688">
    <property type="entry name" value="Conjugal_tfr_TrbL/VirB6"/>
</dbReference>
<protein>
    <submittedName>
        <fullName evidence="6">VirB6 protein</fullName>
    </submittedName>
</protein>
<keyword evidence="4 5" id="KW-0472">Membrane</keyword>
<dbReference type="GO" id="GO:0030255">
    <property type="term" value="P:protein secretion by the type IV secretion system"/>
    <property type="evidence" value="ECO:0007669"/>
    <property type="project" value="InterPro"/>
</dbReference>
<evidence type="ECO:0000256" key="3">
    <source>
        <dbReference type="ARBA" id="ARBA00022989"/>
    </source>
</evidence>
<keyword evidence="3 5" id="KW-1133">Transmembrane helix</keyword>
<dbReference type="AlphaFoldDB" id="H1RZU8"/>
<feature type="transmembrane region" description="Helical" evidence="5">
    <location>
        <begin position="200"/>
        <end position="219"/>
    </location>
</feature>
<dbReference type="PATRIC" id="fig|1127483.3.peg.852"/>